<evidence type="ECO:0000259" key="2">
    <source>
        <dbReference type="Pfam" id="PF03330"/>
    </source>
</evidence>
<dbReference type="PANTHER" id="PTHR34183">
    <property type="entry name" value="ENDOLYTIC PEPTIDOGLYCAN TRANSGLYCOSYLASE RLPA"/>
    <property type="match status" value="1"/>
</dbReference>
<dbReference type="Pfam" id="PF03330">
    <property type="entry name" value="DPBB_1"/>
    <property type="match status" value="1"/>
</dbReference>
<name>A0A1H6TTV7_9FLAO</name>
<dbReference type="Gene3D" id="2.40.40.10">
    <property type="entry name" value="RlpA-like domain"/>
    <property type="match status" value="1"/>
</dbReference>
<proteinExistence type="inferred from homology"/>
<dbReference type="NCBIfam" id="TIGR00413">
    <property type="entry name" value="rlpA"/>
    <property type="match status" value="1"/>
</dbReference>
<evidence type="ECO:0000256" key="1">
    <source>
        <dbReference type="RuleBase" id="RU003495"/>
    </source>
</evidence>
<organism evidence="3 4">
    <name type="scientific">Flavobacterium terrigena</name>
    <dbReference type="NCBI Taxonomy" id="402734"/>
    <lineage>
        <taxon>Bacteria</taxon>
        <taxon>Pseudomonadati</taxon>
        <taxon>Bacteroidota</taxon>
        <taxon>Flavobacteriia</taxon>
        <taxon>Flavobacteriales</taxon>
        <taxon>Flavobacteriaceae</taxon>
        <taxon>Flavobacterium</taxon>
    </lineage>
</organism>
<protein>
    <submittedName>
        <fullName evidence="3">Rare lipoprotein A</fullName>
    </submittedName>
</protein>
<feature type="domain" description="RlpA-like protein double-psi beta-barrel" evidence="2">
    <location>
        <begin position="58"/>
        <end position="144"/>
    </location>
</feature>
<reference evidence="4" key="1">
    <citation type="submission" date="2016-10" db="EMBL/GenBank/DDBJ databases">
        <authorList>
            <person name="Varghese N."/>
            <person name="Submissions S."/>
        </authorList>
    </citation>
    <scope>NUCLEOTIDE SEQUENCE [LARGE SCALE GENOMIC DNA]</scope>
    <source>
        <strain evidence="4">DSM 17934</strain>
    </source>
</reference>
<keyword evidence="4" id="KW-1185">Reference proteome</keyword>
<dbReference type="EMBL" id="FNYA01000003">
    <property type="protein sequence ID" value="SEI81624.1"/>
    <property type="molecule type" value="Genomic_DNA"/>
</dbReference>
<dbReference type="STRING" id="402734.SAMN05660918_1710"/>
<dbReference type="CDD" id="cd22268">
    <property type="entry name" value="DPBB_RlpA-like"/>
    <property type="match status" value="1"/>
</dbReference>
<dbReference type="InterPro" id="IPR012997">
    <property type="entry name" value="RplA"/>
</dbReference>
<evidence type="ECO:0000313" key="4">
    <source>
        <dbReference type="Proteomes" id="UP000199702"/>
    </source>
</evidence>
<dbReference type="AlphaFoldDB" id="A0A1H6TTV7"/>
<dbReference type="PANTHER" id="PTHR34183:SF8">
    <property type="entry name" value="ENDOLYTIC PEPTIDOGLYCAN TRANSGLYCOSYLASE RLPA-RELATED"/>
    <property type="match status" value="1"/>
</dbReference>
<comment type="similarity">
    <text evidence="1">Belongs to the RlpA family.</text>
</comment>
<gene>
    <name evidence="3" type="ORF">SAMN05660918_1710</name>
</gene>
<dbReference type="InterPro" id="IPR009009">
    <property type="entry name" value="RlpA-like_DPBB"/>
</dbReference>
<keyword evidence="3" id="KW-0449">Lipoprotein</keyword>
<sequence length="151" mass="17224">MKMKKFIYLLPLLVVLFFQKENLKMTPSKEKQKTKVVDTIKNDTLKAAEKLEMYHKGAHASYYANKFNGRRTASGARFNNNDMTCAHRKLPFGTKLKVTGVKTKKVVYVTVTDRGPFVKTKHIDLSRKAFMAVAPKSYGGHIEVDLEIVKK</sequence>
<dbReference type="SUPFAM" id="SSF50685">
    <property type="entry name" value="Barwin-like endoglucanases"/>
    <property type="match status" value="1"/>
</dbReference>
<dbReference type="InterPro" id="IPR036908">
    <property type="entry name" value="RlpA-like_sf"/>
</dbReference>
<evidence type="ECO:0000313" key="3">
    <source>
        <dbReference type="EMBL" id="SEI81624.1"/>
    </source>
</evidence>
<accession>A0A1H6TTV7</accession>
<dbReference type="Proteomes" id="UP000199702">
    <property type="component" value="Unassembled WGS sequence"/>
</dbReference>